<dbReference type="EMBL" id="VBSB01000010">
    <property type="protein sequence ID" value="NTY61259.1"/>
    <property type="molecule type" value="Genomic_DNA"/>
</dbReference>
<keyword evidence="2" id="KW-1185">Reference proteome</keyword>
<dbReference type="SUPFAM" id="SSF55961">
    <property type="entry name" value="Bet v1-like"/>
    <property type="match status" value="1"/>
</dbReference>
<reference evidence="1 2" key="1">
    <citation type="submission" date="2019-05" db="EMBL/GenBank/DDBJ databases">
        <title>Mycolicibacterium sphagni ENV482 genome assembly.</title>
        <authorList>
            <person name="Chen W."/>
            <person name="Faulkner N.W."/>
            <person name="Hyman M.R."/>
        </authorList>
    </citation>
    <scope>NUCLEOTIDE SEQUENCE [LARGE SCALE GENOMIC DNA]</scope>
    <source>
        <strain evidence="1 2">ENV482</strain>
    </source>
</reference>
<gene>
    <name evidence="1" type="ORF">FEG63_17080</name>
</gene>
<dbReference type="Proteomes" id="UP000708347">
    <property type="component" value="Unassembled WGS sequence"/>
</dbReference>
<dbReference type="InterPro" id="IPR023393">
    <property type="entry name" value="START-like_dom_sf"/>
</dbReference>
<organism evidence="1 2">
    <name type="scientific">Mycolicibacterium sphagni</name>
    <dbReference type="NCBI Taxonomy" id="1786"/>
    <lineage>
        <taxon>Bacteria</taxon>
        <taxon>Bacillati</taxon>
        <taxon>Actinomycetota</taxon>
        <taxon>Actinomycetes</taxon>
        <taxon>Mycobacteriales</taxon>
        <taxon>Mycobacteriaceae</taxon>
        <taxon>Mycolicibacterium</taxon>
    </lineage>
</organism>
<evidence type="ECO:0000313" key="2">
    <source>
        <dbReference type="Proteomes" id="UP000708347"/>
    </source>
</evidence>
<name>A0ABX2JZM1_9MYCO</name>
<dbReference type="Pfam" id="PF10604">
    <property type="entry name" value="Polyketide_cyc2"/>
    <property type="match status" value="1"/>
</dbReference>
<dbReference type="InterPro" id="IPR019587">
    <property type="entry name" value="Polyketide_cyclase/dehydratase"/>
</dbReference>
<evidence type="ECO:0000313" key="1">
    <source>
        <dbReference type="EMBL" id="NTY61259.1"/>
    </source>
</evidence>
<proteinExistence type="predicted"/>
<sequence>MVEIRRTRTVAAQPQPIWDVLADFGAISSWADNVDHSCLLSPEADDIGVGTTRRVQVGRNTLVERITVFTPPSTLAYDVEGFPGWLRVNNRWTLTPSAGATVVVLVSTVTIAGPLGRIVEHIVARVSAKMLDELLTGLANRTEGRSA</sequence>
<comment type="caution">
    <text evidence="1">The sequence shown here is derived from an EMBL/GenBank/DDBJ whole genome shotgun (WGS) entry which is preliminary data.</text>
</comment>
<dbReference type="Gene3D" id="3.30.530.20">
    <property type="match status" value="1"/>
</dbReference>
<accession>A0ABX2JZM1</accession>
<protein>
    <submittedName>
        <fullName evidence="1">SRPBCC family protein</fullName>
    </submittedName>
</protein>